<dbReference type="EMBL" id="JASXSV010000005">
    <property type="protein sequence ID" value="MDP0588537.1"/>
    <property type="molecule type" value="Genomic_DNA"/>
</dbReference>
<dbReference type="Proteomes" id="UP001178148">
    <property type="component" value="Unassembled WGS sequence"/>
</dbReference>
<proteinExistence type="predicted"/>
<evidence type="ECO:0000313" key="1">
    <source>
        <dbReference type="EMBL" id="MDP0588537.1"/>
    </source>
</evidence>
<gene>
    <name evidence="1" type="ORF">QS748_04835</name>
</gene>
<sequence>MSRKHKLGCFSILADSKYVKNVILLLLLACVGRVDAEQAYTSPDVQYCQKDTKDYHKDTRILVISAP</sequence>
<keyword evidence="2" id="KW-1185">Reference proteome</keyword>
<name>A0AA90SCV6_9GAMM</name>
<accession>A0AA90SCV6</accession>
<reference evidence="1 2" key="1">
    <citation type="journal article" date="2023" name="bioRxiv">
        <title>An intranuclear bacterial parasite of deep-sea mussels expresses apoptosis inhibitors acquired from its host.</title>
        <authorList>
            <person name="Gonzalez Porras M.A."/>
            <person name="Assie A."/>
            <person name="Tietjen M."/>
            <person name="Violette M."/>
            <person name="Kleiner M."/>
            <person name="Gruber-Vodicka H."/>
            <person name="Dubilier N."/>
            <person name="Leisch N."/>
        </authorList>
    </citation>
    <scope>NUCLEOTIDE SEQUENCE [LARGE SCALE GENOMIC DNA]</scope>
    <source>
        <strain evidence="1">IAP13</strain>
    </source>
</reference>
<comment type="caution">
    <text evidence="1">The sequence shown here is derived from an EMBL/GenBank/DDBJ whole genome shotgun (WGS) entry which is preliminary data.</text>
</comment>
<evidence type="ECO:0000313" key="2">
    <source>
        <dbReference type="Proteomes" id="UP001178148"/>
    </source>
</evidence>
<organism evidence="1 2">
    <name type="scientific">Candidatus Endonucleibacter bathymodioli</name>
    <dbReference type="NCBI Taxonomy" id="539814"/>
    <lineage>
        <taxon>Bacteria</taxon>
        <taxon>Pseudomonadati</taxon>
        <taxon>Pseudomonadota</taxon>
        <taxon>Gammaproteobacteria</taxon>
        <taxon>Oceanospirillales</taxon>
        <taxon>Endozoicomonadaceae</taxon>
        <taxon>Candidatus Endonucleibacter</taxon>
    </lineage>
</organism>
<dbReference type="AlphaFoldDB" id="A0AA90SCV6"/>
<protein>
    <submittedName>
        <fullName evidence="1">Uncharacterized protein</fullName>
    </submittedName>
</protein>